<evidence type="ECO:0000256" key="1">
    <source>
        <dbReference type="ARBA" id="ARBA00007626"/>
    </source>
</evidence>
<keyword evidence="2" id="KW-0677">Repeat</keyword>
<comment type="similarity">
    <text evidence="1">Belongs to the PPR family. P subfamily.</text>
</comment>
<name>A0AAV6JEF0_9ERIC</name>
<protein>
    <recommendedName>
        <fullName evidence="5">Pentatricopeptide repeat-containing protein</fullName>
    </recommendedName>
</protein>
<proteinExistence type="inferred from homology"/>
<dbReference type="PANTHER" id="PTHR45717">
    <property type="entry name" value="OS12G0527900 PROTEIN"/>
    <property type="match status" value="1"/>
</dbReference>
<dbReference type="InterPro" id="IPR011990">
    <property type="entry name" value="TPR-like_helical_dom_sf"/>
</dbReference>
<evidence type="ECO:0000313" key="3">
    <source>
        <dbReference type="EMBL" id="KAG5538762.1"/>
    </source>
</evidence>
<dbReference type="InterPro" id="IPR002885">
    <property type="entry name" value="PPR_rpt"/>
</dbReference>
<dbReference type="GO" id="GO:0003729">
    <property type="term" value="F:mRNA binding"/>
    <property type="evidence" value="ECO:0007669"/>
    <property type="project" value="UniProtKB-ARBA"/>
</dbReference>
<dbReference type="Gene3D" id="1.25.40.10">
    <property type="entry name" value="Tetratricopeptide repeat domain"/>
    <property type="match status" value="1"/>
</dbReference>
<sequence>MLTQGAVHSFNRKILKTLPSTCIRSLHSKTPPTTCYSQTNPPFQSLFPTTTVFLSPHLSLSFPSGFRSKKHPVVRCSISKLANMFGDFVVSLLPQPSKEEVIEGLKKYGYYRRNFSGRNLDGFLYSNLEIGDNHTTGNVKLPLSRIILGNGLRQESATPICELMNTKPDLSGMTMTAADAALQLDLIDTAHGTLAAEDYFLKLPETLKDQQTHTVLLMAYVNSEMREKAESIHMPMIIRGYPMMPIQFKVMMILYTNLKEYDKVDLLVSEMRQKNIPLDVDCYNVWLLCFVDQGSVEKVEQVFEQMEQDSTVNPDWSSFCLMGSFYIRIGLLEKAEECIKMFESRITGQDRIVYYYDAIRLYGKLGKREEVKQNNFTQNGCLLNPPPTLK</sequence>
<dbReference type="AlphaFoldDB" id="A0AAV6JEF0"/>
<dbReference type="NCBIfam" id="TIGR00756">
    <property type="entry name" value="PPR"/>
    <property type="match status" value="1"/>
</dbReference>
<evidence type="ECO:0000313" key="4">
    <source>
        <dbReference type="Proteomes" id="UP000823749"/>
    </source>
</evidence>
<dbReference type="Pfam" id="PF01535">
    <property type="entry name" value="PPR"/>
    <property type="match status" value="1"/>
</dbReference>
<accession>A0AAV6JEF0</accession>
<dbReference type="Proteomes" id="UP000823749">
    <property type="component" value="Chromosome 7"/>
</dbReference>
<dbReference type="EMBL" id="JACTNZ010000007">
    <property type="protein sequence ID" value="KAG5538762.1"/>
    <property type="molecule type" value="Genomic_DNA"/>
</dbReference>
<organism evidence="3 4">
    <name type="scientific">Rhododendron griersonianum</name>
    <dbReference type="NCBI Taxonomy" id="479676"/>
    <lineage>
        <taxon>Eukaryota</taxon>
        <taxon>Viridiplantae</taxon>
        <taxon>Streptophyta</taxon>
        <taxon>Embryophyta</taxon>
        <taxon>Tracheophyta</taxon>
        <taxon>Spermatophyta</taxon>
        <taxon>Magnoliopsida</taxon>
        <taxon>eudicotyledons</taxon>
        <taxon>Gunneridae</taxon>
        <taxon>Pentapetalae</taxon>
        <taxon>asterids</taxon>
        <taxon>Ericales</taxon>
        <taxon>Ericaceae</taxon>
        <taxon>Ericoideae</taxon>
        <taxon>Rhodoreae</taxon>
        <taxon>Rhododendron</taxon>
    </lineage>
</organism>
<dbReference type="PANTHER" id="PTHR45717:SF3">
    <property type="entry name" value="OS04G0544400 PROTEIN"/>
    <property type="match status" value="1"/>
</dbReference>
<evidence type="ECO:0008006" key="5">
    <source>
        <dbReference type="Google" id="ProtNLM"/>
    </source>
</evidence>
<keyword evidence="4" id="KW-1185">Reference proteome</keyword>
<evidence type="ECO:0000256" key="2">
    <source>
        <dbReference type="ARBA" id="ARBA00022737"/>
    </source>
</evidence>
<reference evidence="3" key="1">
    <citation type="submission" date="2020-08" db="EMBL/GenBank/DDBJ databases">
        <title>Plant Genome Project.</title>
        <authorList>
            <person name="Zhang R.-G."/>
        </authorList>
    </citation>
    <scope>NUCLEOTIDE SEQUENCE</scope>
    <source>
        <strain evidence="3">WSP0</strain>
        <tissue evidence="3">Leaf</tissue>
    </source>
</reference>
<dbReference type="GO" id="GO:0005739">
    <property type="term" value="C:mitochondrion"/>
    <property type="evidence" value="ECO:0007669"/>
    <property type="project" value="TreeGrafter"/>
</dbReference>
<gene>
    <name evidence="3" type="ORF">RHGRI_019345</name>
</gene>
<comment type="caution">
    <text evidence="3">The sequence shown here is derived from an EMBL/GenBank/DDBJ whole genome shotgun (WGS) entry which is preliminary data.</text>
</comment>